<dbReference type="Gene3D" id="1.25.10.10">
    <property type="entry name" value="Leucine-rich Repeat Variant"/>
    <property type="match status" value="1"/>
</dbReference>
<dbReference type="OrthoDB" id="331600at2759"/>
<feature type="compositionally biased region" description="Low complexity" evidence="4">
    <location>
        <begin position="715"/>
        <end position="727"/>
    </location>
</feature>
<evidence type="ECO:0000313" key="7">
    <source>
        <dbReference type="Proteomes" id="UP000237481"/>
    </source>
</evidence>
<evidence type="ECO:0000256" key="2">
    <source>
        <dbReference type="ARBA" id="ARBA00022664"/>
    </source>
</evidence>
<keyword evidence="2" id="KW-0507">mRNA processing</keyword>
<proteinExistence type="predicted"/>
<dbReference type="SUPFAM" id="SSF48371">
    <property type="entry name" value="ARM repeat"/>
    <property type="match status" value="1"/>
</dbReference>
<dbReference type="EMBL" id="PKSG01000001">
    <property type="protein sequence ID" value="POR39809.1"/>
    <property type="molecule type" value="Genomic_DNA"/>
</dbReference>
<dbReference type="InterPro" id="IPR021850">
    <property type="entry name" value="Symplekin/Pta1"/>
</dbReference>
<evidence type="ECO:0000256" key="4">
    <source>
        <dbReference type="SAM" id="MobiDB-lite"/>
    </source>
</evidence>
<gene>
    <name evidence="6" type="ORF">TPAR_00022</name>
</gene>
<feature type="region of interest" description="Disordered" evidence="4">
    <location>
        <begin position="707"/>
        <end position="727"/>
    </location>
</feature>
<sequence>MTSTASTLSVPEQVRQLNDARKLVLGDVKYYPSVVKGILPIIGPTAPIELRRWGAEFLAEAFSTPALPNGEKETMQLYVLTTLKALADNEREDAQVLRSVMQAAASIYPLAMRWIINNGYDTVTWETMVGIKQRILRIWDTAAPSVRIGCIKFAQRVVLAQTVAAGSEFRHGGAPDVSLDKVPPNHQSLDPRNLEAEATGLLDRMLSVLQDSSDALIVDATLNCLSILVRTRPATSGRILNALLNFNPLQAANSPMTPKMRVMVKSMEKTARLLLVHVSKRDPHNPMVPRIQQHVERTMRTVAEIFDDSGKKRPLESQQHDGLDAKRQRVAGSHVPIRPLGPGPHSLGDVFTLLSNDELKNFDISQLPLALVAKVSVTALAGLDAEVLAKAVNGVRGRLHELANAPAPELNPNTAPLDVDDDDDDYEPDFYQAEDTEQILNKLDGASAAPELPSLDGSLALASFTLPQPAELTPETALSAGSGTVARVLEMMKSLEEPAAKRDKAGFNRLAASSGSREAWMSILTRLATRSSAGLEEISVKGEEDEASRPAALNNNIREVLYNHVMEDFRKHIDVAVSWLCEEWYNDKIQGRTDGDHPMYYEKCTLRLIDGFLPYLHPQDKILTRFLSEIPELNQTILSRVKHMCRDPSVTQLALTSLLYLAMMRPPIKEVALDTVQDIWTEFEDSRPMAGKYLAKYRPAFLEAAKDNSEGEGEGAAPATSATAIAT</sequence>
<comment type="subcellular location">
    <subcellularLocation>
        <location evidence="1">Nucleus</location>
    </subcellularLocation>
</comment>
<dbReference type="STRING" id="94208.A0A2S4LBL5"/>
<dbReference type="InterPro" id="IPR016024">
    <property type="entry name" value="ARM-type_fold"/>
</dbReference>
<dbReference type="Pfam" id="PF11935">
    <property type="entry name" value="SYMPK_PTA1_N"/>
    <property type="match status" value="1"/>
</dbReference>
<comment type="caution">
    <text evidence="6">The sequence shown here is derived from an EMBL/GenBank/DDBJ whole genome shotgun (WGS) entry which is preliminary data.</text>
</comment>
<evidence type="ECO:0000313" key="6">
    <source>
        <dbReference type="EMBL" id="POR39809.1"/>
    </source>
</evidence>
<dbReference type="GO" id="GO:0005847">
    <property type="term" value="C:mRNA cleavage and polyadenylation specificity factor complex"/>
    <property type="evidence" value="ECO:0007669"/>
    <property type="project" value="TreeGrafter"/>
</dbReference>
<reference evidence="6 7" key="1">
    <citation type="submission" date="2018-01" db="EMBL/GenBank/DDBJ databases">
        <title>Harnessing the power of phylogenomics to disentangle the directionality and signatures of interkingdom host jumping in the parasitic fungal genus Tolypocladium.</title>
        <authorList>
            <person name="Quandt C.A."/>
            <person name="Patterson W."/>
            <person name="Spatafora J.W."/>
        </authorList>
    </citation>
    <scope>NUCLEOTIDE SEQUENCE [LARGE SCALE GENOMIC DNA]</scope>
    <source>
        <strain evidence="6 7">NRBC 100945</strain>
    </source>
</reference>
<dbReference type="GO" id="GO:0006397">
    <property type="term" value="P:mRNA processing"/>
    <property type="evidence" value="ECO:0007669"/>
    <property type="project" value="UniProtKB-KW"/>
</dbReference>
<accession>A0A2S4LBL5</accession>
<feature type="region of interest" description="Disordered" evidence="4">
    <location>
        <begin position="404"/>
        <end position="423"/>
    </location>
</feature>
<keyword evidence="7" id="KW-1185">Reference proteome</keyword>
<dbReference type="AlphaFoldDB" id="A0A2S4LBL5"/>
<keyword evidence="3" id="KW-0539">Nucleus</keyword>
<dbReference type="PANTHER" id="PTHR15245">
    <property type="entry name" value="SYMPLEKIN-RELATED"/>
    <property type="match status" value="1"/>
</dbReference>
<protein>
    <submittedName>
        <fullName evidence="6">mRNA cleavage and polyadenylation specificity factor complex subunit pta1</fullName>
    </submittedName>
</protein>
<dbReference type="InterPro" id="IPR032460">
    <property type="entry name" value="Symplekin/Pta1_N"/>
</dbReference>
<evidence type="ECO:0000256" key="1">
    <source>
        <dbReference type="ARBA" id="ARBA00004123"/>
    </source>
</evidence>
<dbReference type="PANTHER" id="PTHR15245:SF20">
    <property type="entry name" value="SYMPLEKIN"/>
    <property type="match status" value="1"/>
</dbReference>
<evidence type="ECO:0000259" key="5">
    <source>
        <dbReference type="Pfam" id="PF11935"/>
    </source>
</evidence>
<name>A0A2S4LBL5_9HYPO</name>
<organism evidence="6 7">
    <name type="scientific">Tolypocladium paradoxum</name>
    <dbReference type="NCBI Taxonomy" id="94208"/>
    <lineage>
        <taxon>Eukaryota</taxon>
        <taxon>Fungi</taxon>
        <taxon>Dikarya</taxon>
        <taxon>Ascomycota</taxon>
        <taxon>Pezizomycotina</taxon>
        <taxon>Sordariomycetes</taxon>
        <taxon>Hypocreomycetidae</taxon>
        <taxon>Hypocreales</taxon>
        <taxon>Ophiocordycipitaceae</taxon>
        <taxon>Tolypocladium</taxon>
    </lineage>
</organism>
<evidence type="ECO:0000256" key="3">
    <source>
        <dbReference type="ARBA" id="ARBA00023242"/>
    </source>
</evidence>
<feature type="domain" description="Symplekin/Pta1 N-terminal" evidence="5">
    <location>
        <begin position="93"/>
        <end position="312"/>
    </location>
</feature>
<dbReference type="Proteomes" id="UP000237481">
    <property type="component" value="Unassembled WGS sequence"/>
</dbReference>
<dbReference type="InterPro" id="IPR011989">
    <property type="entry name" value="ARM-like"/>
</dbReference>